<evidence type="ECO:0000256" key="2">
    <source>
        <dbReference type="ARBA" id="ARBA00022723"/>
    </source>
</evidence>
<organism evidence="5 6">
    <name type="scientific">Helicobacter mastomyrinus</name>
    <dbReference type="NCBI Taxonomy" id="287948"/>
    <lineage>
        <taxon>Bacteria</taxon>
        <taxon>Pseudomonadati</taxon>
        <taxon>Campylobacterota</taxon>
        <taxon>Epsilonproteobacteria</taxon>
        <taxon>Campylobacterales</taxon>
        <taxon>Helicobacteraceae</taxon>
        <taxon>Helicobacter</taxon>
    </lineage>
</organism>
<evidence type="ECO:0000313" key="6">
    <source>
        <dbReference type="Proteomes" id="UP001434737"/>
    </source>
</evidence>
<evidence type="ECO:0000256" key="4">
    <source>
        <dbReference type="ARBA" id="ARBA00022842"/>
    </source>
</evidence>
<dbReference type="NCBIfam" id="TIGR01549">
    <property type="entry name" value="HAD-SF-IA-v1"/>
    <property type="match status" value="1"/>
</dbReference>
<evidence type="ECO:0000313" key="5">
    <source>
        <dbReference type="EMBL" id="XAM18023.1"/>
    </source>
</evidence>
<dbReference type="RefSeq" id="WP_295700419.1">
    <property type="nucleotide sequence ID" value="NZ_CP145316.1"/>
</dbReference>
<dbReference type="Gene3D" id="1.10.150.520">
    <property type="match status" value="1"/>
</dbReference>
<dbReference type="InterPro" id="IPR006439">
    <property type="entry name" value="HAD-SF_hydro_IA"/>
</dbReference>
<name>A0ABZ3F4G1_9HELI</name>
<accession>A0ABZ3F4G1</accession>
<keyword evidence="2" id="KW-0479">Metal-binding</keyword>
<dbReference type="Pfam" id="PF00702">
    <property type="entry name" value="Hydrolase"/>
    <property type="match status" value="1"/>
</dbReference>
<dbReference type="EMBL" id="CP145316">
    <property type="protein sequence ID" value="XAM18023.1"/>
    <property type="molecule type" value="Genomic_DNA"/>
</dbReference>
<dbReference type="InterPro" id="IPR023214">
    <property type="entry name" value="HAD_sf"/>
</dbReference>
<dbReference type="InterPro" id="IPR036412">
    <property type="entry name" value="HAD-like_sf"/>
</dbReference>
<dbReference type="Gene3D" id="3.40.50.1000">
    <property type="entry name" value="HAD superfamily/HAD-like"/>
    <property type="match status" value="1"/>
</dbReference>
<keyword evidence="3 5" id="KW-0378">Hydrolase</keyword>
<evidence type="ECO:0000256" key="1">
    <source>
        <dbReference type="ARBA" id="ARBA00001946"/>
    </source>
</evidence>
<keyword evidence="6" id="KW-1185">Reference proteome</keyword>
<dbReference type="InterPro" id="IPR051400">
    <property type="entry name" value="HAD-like_hydrolase"/>
</dbReference>
<dbReference type="EC" id="3.1.3.-" evidence="5"/>
<dbReference type="SFLD" id="SFLDG01129">
    <property type="entry name" value="C1.5:_HAD__Beta-PGM__Phosphata"/>
    <property type="match status" value="1"/>
</dbReference>
<reference evidence="5 6" key="1">
    <citation type="submission" date="2024-02" db="EMBL/GenBank/DDBJ databases">
        <title>Genome and pathogenicity analysis of Helicobacter mastomyrinus isolated from mice.</title>
        <authorList>
            <person name="Zhu L."/>
        </authorList>
    </citation>
    <scope>NUCLEOTIDE SEQUENCE [LARGE SCALE GENOMIC DNA]</scope>
    <source>
        <strain evidence="5 6">Hm-17</strain>
    </source>
</reference>
<dbReference type="SFLD" id="SFLDS00003">
    <property type="entry name" value="Haloacid_Dehalogenase"/>
    <property type="match status" value="1"/>
</dbReference>
<protein>
    <submittedName>
        <fullName evidence="5">HAD family hydrolase</fullName>
        <ecNumber evidence="5">3.1.3.-</ecNumber>
    </submittedName>
</protein>
<gene>
    <name evidence="5" type="ORF">V3I05_10110</name>
</gene>
<evidence type="ECO:0000256" key="3">
    <source>
        <dbReference type="ARBA" id="ARBA00022801"/>
    </source>
</evidence>
<dbReference type="PANTHER" id="PTHR46470:SF2">
    <property type="entry name" value="GLYCERALDEHYDE 3-PHOSPHATE PHOSPHATASE"/>
    <property type="match status" value="1"/>
</dbReference>
<proteinExistence type="predicted"/>
<keyword evidence="4" id="KW-0460">Magnesium</keyword>
<dbReference type="GO" id="GO:0016787">
    <property type="term" value="F:hydrolase activity"/>
    <property type="evidence" value="ECO:0007669"/>
    <property type="project" value="UniProtKB-KW"/>
</dbReference>
<comment type="cofactor">
    <cofactor evidence="1">
        <name>Mg(2+)</name>
        <dbReference type="ChEBI" id="CHEBI:18420"/>
    </cofactor>
</comment>
<dbReference type="SUPFAM" id="SSF56784">
    <property type="entry name" value="HAD-like"/>
    <property type="match status" value="1"/>
</dbReference>
<dbReference type="Proteomes" id="UP001434737">
    <property type="component" value="Chromosome"/>
</dbReference>
<sequence length="213" mass="24735">MRFEAFICDLDNTLYDENIFLKAICESFCHRYGCDIQLINTILDDNFRLHSKDIFGDWLKSFDFYTSQKQEELFSLYQSMPTSLQLYDDAKDFLNLLQTKNIKYGILTNGDIKAQSHKISLLGLKNIPIVYARAYGKEYEKPHISAFHRILEILQLSPQSCAFIGDNPTTDIKGANNAGIYSIWLKRRYGRLIPCDYASLSITNFKELRELQI</sequence>
<dbReference type="PANTHER" id="PTHR46470">
    <property type="entry name" value="N-ACYLNEURAMINATE-9-PHOSPHATASE"/>
    <property type="match status" value="1"/>
</dbReference>